<dbReference type="InterPro" id="IPR029047">
    <property type="entry name" value="HSP70_peptide-bd_sf"/>
</dbReference>
<keyword evidence="1" id="KW-0547">Nucleotide-binding</keyword>
<evidence type="ECO:0000313" key="3">
    <source>
        <dbReference type="EMBL" id="NBI34191.1"/>
    </source>
</evidence>
<keyword evidence="2" id="KW-0067">ATP-binding</keyword>
<accession>A0A7C9P5G2</accession>
<name>A0A7C9P5G2_9BACT</name>
<evidence type="ECO:0008006" key="4">
    <source>
        <dbReference type="Google" id="ProtNLM"/>
    </source>
</evidence>
<dbReference type="Gene3D" id="2.60.34.10">
    <property type="entry name" value="Substrate Binding Domain Of DNAk, Chain A, domain 1"/>
    <property type="match status" value="1"/>
</dbReference>
<sequence>MALFKNSAKTPAMDKCDQVAFVLEPENGTLPLPICIEIPGGRAHEVIPAGVKLPYKTTQIFSTVDPYQLAAEFHLVAGTRPLVRDNIELGRVRIRDVKWAGAGKPKLEVSFAIAKDGMLTVNADNLDKKRTEMLAHVERSHVSAEEAAAAKTAAEAAAEHDQWMERCIDEMLVGYALMDAAYERYAVAKKKLNPMQSREYKQARRRLQKALNVMPPEATPETMAELNAAREAFDAIYESHKPVYDAVMAWFDKQ</sequence>
<dbReference type="InterPro" id="IPR013126">
    <property type="entry name" value="Hsp_70_fam"/>
</dbReference>
<comment type="caution">
    <text evidence="3">The sequence shown here is derived from an EMBL/GenBank/DDBJ whole genome shotgun (WGS) entry which is preliminary data.</text>
</comment>
<dbReference type="GO" id="GO:0140662">
    <property type="term" value="F:ATP-dependent protein folding chaperone"/>
    <property type="evidence" value="ECO:0007669"/>
    <property type="project" value="InterPro"/>
</dbReference>
<dbReference type="SUPFAM" id="SSF100920">
    <property type="entry name" value="Heat shock protein 70kD (HSP70), peptide-binding domain"/>
    <property type="match status" value="1"/>
</dbReference>
<organism evidence="3">
    <name type="scientific">Muribaculaceae bacterium Z82</name>
    <dbReference type="NCBI Taxonomy" id="2304548"/>
    <lineage>
        <taxon>Bacteria</taxon>
        <taxon>Pseudomonadati</taxon>
        <taxon>Bacteroidota</taxon>
        <taxon>Bacteroidia</taxon>
        <taxon>Bacteroidales</taxon>
        <taxon>Muribaculaceae</taxon>
    </lineage>
</organism>
<reference evidence="3" key="1">
    <citation type="submission" date="2018-08" db="EMBL/GenBank/DDBJ databases">
        <title>Murine metabolic-syndrome-specific gut microbial biobank.</title>
        <authorList>
            <person name="Liu C."/>
        </authorList>
    </citation>
    <scope>NUCLEOTIDE SEQUENCE [LARGE SCALE GENOMIC DNA]</scope>
    <source>
        <strain evidence="3">Z82</strain>
    </source>
</reference>
<dbReference type="AlphaFoldDB" id="A0A7C9P5G2"/>
<protein>
    <recommendedName>
        <fullName evidence="4">Hsp70 family protein</fullName>
    </recommendedName>
</protein>
<gene>
    <name evidence="3" type="ORF">D1639_03920</name>
</gene>
<proteinExistence type="predicted"/>
<dbReference type="PANTHER" id="PTHR19375">
    <property type="entry name" value="HEAT SHOCK PROTEIN 70KDA"/>
    <property type="match status" value="1"/>
</dbReference>
<dbReference type="EMBL" id="QWKH01000017">
    <property type="protein sequence ID" value="NBI34191.1"/>
    <property type="molecule type" value="Genomic_DNA"/>
</dbReference>
<dbReference type="GO" id="GO:0005524">
    <property type="term" value="F:ATP binding"/>
    <property type="evidence" value="ECO:0007669"/>
    <property type="project" value="UniProtKB-KW"/>
</dbReference>
<evidence type="ECO:0000256" key="1">
    <source>
        <dbReference type="ARBA" id="ARBA00022741"/>
    </source>
</evidence>
<evidence type="ECO:0000256" key="2">
    <source>
        <dbReference type="ARBA" id="ARBA00022840"/>
    </source>
</evidence>
<dbReference type="Pfam" id="PF00012">
    <property type="entry name" value="HSP70"/>
    <property type="match status" value="1"/>
</dbReference>